<feature type="transmembrane region" description="Helical" evidence="1">
    <location>
        <begin position="6"/>
        <end position="28"/>
    </location>
</feature>
<keyword evidence="1" id="KW-0812">Transmembrane</keyword>
<reference evidence="2 3" key="1">
    <citation type="submission" date="2019-12" db="EMBL/GenBank/DDBJ databases">
        <title>Complete Genome Sequence of a Quorum-Sensing Bacterium,Rhodobacteraceae bacterium C31, Isolated from a marine microalgae symbiotic bacteria.</title>
        <authorList>
            <person name="Zhang Y."/>
        </authorList>
    </citation>
    <scope>NUCLEOTIDE SEQUENCE [LARGE SCALE GENOMIC DNA]</scope>
    <source>
        <strain evidence="2 3">C31</strain>
    </source>
</reference>
<protein>
    <submittedName>
        <fullName evidence="2">Uncharacterized protein</fullName>
    </submittedName>
</protein>
<evidence type="ECO:0000313" key="3">
    <source>
        <dbReference type="Proteomes" id="UP000596387"/>
    </source>
</evidence>
<keyword evidence="1" id="KW-1133">Transmembrane helix</keyword>
<dbReference type="EMBL" id="CP047166">
    <property type="protein sequence ID" value="QRF67064.1"/>
    <property type="molecule type" value="Genomic_DNA"/>
</dbReference>
<gene>
    <name evidence="2" type="ORF">GQA70_12520</name>
</gene>
<dbReference type="Proteomes" id="UP000596387">
    <property type="component" value="Chromosome"/>
</dbReference>
<accession>A0ABX7FAC4</accession>
<keyword evidence="1" id="KW-0472">Membrane</keyword>
<name>A0ABX7FAC4_9RHOB</name>
<keyword evidence="3" id="KW-1185">Reference proteome</keyword>
<feature type="transmembrane region" description="Helical" evidence="1">
    <location>
        <begin position="35"/>
        <end position="52"/>
    </location>
</feature>
<proteinExistence type="predicted"/>
<evidence type="ECO:0000256" key="1">
    <source>
        <dbReference type="SAM" id="Phobius"/>
    </source>
</evidence>
<dbReference type="RefSeq" id="WP_023849657.1">
    <property type="nucleotide sequence ID" value="NZ_CP047166.1"/>
</dbReference>
<evidence type="ECO:0000313" key="2">
    <source>
        <dbReference type="EMBL" id="QRF67064.1"/>
    </source>
</evidence>
<feature type="transmembrane region" description="Helical" evidence="1">
    <location>
        <begin position="81"/>
        <end position="106"/>
    </location>
</feature>
<organism evidence="2 3">
    <name type="scientific">Ponticoccus alexandrii</name>
    <dbReference type="NCBI Taxonomy" id="1943633"/>
    <lineage>
        <taxon>Bacteria</taxon>
        <taxon>Pseudomonadati</taxon>
        <taxon>Pseudomonadota</taxon>
        <taxon>Alphaproteobacteria</taxon>
        <taxon>Rhodobacterales</taxon>
        <taxon>Roseobacteraceae</taxon>
        <taxon>Ponticoccus</taxon>
    </lineage>
</organism>
<sequence length="110" mass="11603">MSATVAVLLYLVALPLAVSTVGLASGWLLYRRATLGCLLVWFSGLGAVILVAQSCAEGDLLYGYGTCGSLPDWARLNLTPYGLLMMLAATAAYAAFSLAALFRALFRQPP</sequence>